<dbReference type="PANTHER" id="PTHR11748:SF111">
    <property type="entry name" value="D-LACTATE DEHYDROGENASE, MITOCHONDRIAL-RELATED"/>
    <property type="match status" value="1"/>
</dbReference>
<dbReference type="Pfam" id="PF01565">
    <property type="entry name" value="FAD_binding_4"/>
    <property type="match status" value="1"/>
</dbReference>
<dbReference type="GO" id="GO:0004458">
    <property type="term" value="F:D-lactate dehydrogenase (cytochrome) activity"/>
    <property type="evidence" value="ECO:0007669"/>
    <property type="project" value="UniProtKB-EC"/>
</dbReference>
<comment type="similarity">
    <text evidence="2">Belongs to the FAD-binding oxidoreductase/transferase type 4 family.</text>
</comment>
<reference evidence="10" key="1">
    <citation type="submission" date="2015-07" db="EMBL/GenBank/DDBJ databases">
        <authorList>
            <person name="Liu B."/>
            <person name="Wang J."/>
            <person name="Zhu Y."/>
            <person name="Liu G."/>
            <person name="Chen Q."/>
            <person name="Lan J."/>
            <person name="Che J."/>
            <person name="Ge C."/>
            <person name="Shi H."/>
            <person name="Pan Z."/>
            <person name="Liu X."/>
        </authorList>
    </citation>
    <scope>NUCLEOTIDE SEQUENCE [LARGE SCALE GENOMIC DNA]</scope>
    <source>
        <strain evidence="10">DSM 23493</strain>
    </source>
</reference>
<evidence type="ECO:0000256" key="7">
    <source>
        <dbReference type="ARBA" id="ARBA00038897"/>
    </source>
</evidence>
<evidence type="ECO:0000256" key="2">
    <source>
        <dbReference type="ARBA" id="ARBA00008000"/>
    </source>
</evidence>
<evidence type="ECO:0000259" key="8">
    <source>
        <dbReference type="PROSITE" id="PS51387"/>
    </source>
</evidence>
<evidence type="ECO:0000313" key="10">
    <source>
        <dbReference type="Proteomes" id="UP000037326"/>
    </source>
</evidence>
<dbReference type="AlphaFoldDB" id="A0A0K9F7L1"/>
<dbReference type="InterPro" id="IPR004113">
    <property type="entry name" value="FAD-bd_oxidored_4_C"/>
</dbReference>
<comment type="cofactor">
    <cofactor evidence="1">
        <name>FAD</name>
        <dbReference type="ChEBI" id="CHEBI:57692"/>
    </cofactor>
</comment>
<dbReference type="InterPro" id="IPR016166">
    <property type="entry name" value="FAD-bd_PCMH"/>
</dbReference>
<keyword evidence="5" id="KW-0809">Transit peptide</keyword>
<dbReference type="InterPro" id="IPR016171">
    <property type="entry name" value="Vanillyl_alc_oxidase_C-sub2"/>
</dbReference>
<dbReference type="SUPFAM" id="SSF56176">
    <property type="entry name" value="FAD-binding/transporter-associated domain-like"/>
    <property type="match status" value="1"/>
</dbReference>
<keyword evidence="4" id="KW-0274">FAD</keyword>
<dbReference type="EMBL" id="LFXJ01000008">
    <property type="protein sequence ID" value="KMY30212.1"/>
    <property type="molecule type" value="Genomic_DNA"/>
</dbReference>
<dbReference type="FunFam" id="1.10.45.10:FF:000001">
    <property type="entry name" value="D-lactate dehydrogenase mitochondrial"/>
    <property type="match status" value="1"/>
</dbReference>
<dbReference type="OrthoDB" id="9767256at2"/>
<dbReference type="InterPro" id="IPR006094">
    <property type="entry name" value="Oxid_FAD_bind_N"/>
</dbReference>
<dbReference type="Proteomes" id="UP000037326">
    <property type="component" value="Unassembled WGS sequence"/>
</dbReference>
<dbReference type="EC" id="1.1.2.4" evidence="7"/>
<dbReference type="PATRIC" id="fig|582475.4.peg.4277"/>
<dbReference type="GO" id="GO:0071949">
    <property type="term" value="F:FAD binding"/>
    <property type="evidence" value="ECO:0007669"/>
    <property type="project" value="InterPro"/>
</dbReference>
<organism evidence="9 10">
    <name type="scientific">Lysinibacillus xylanilyticus</name>
    <dbReference type="NCBI Taxonomy" id="582475"/>
    <lineage>
        <taxon>Bacteria</taxon>
        <taxon>Bacillati</taxon>
        <taxon>Bacillota</taxon>
        <taxon>Bacilli</taxon>
        <taxon>Bacillales</taxon>
        <taxon>Bacillaceae</taxon>
        <taxon>Lysinibacillus</taxon>
    </lineage>
</organism>
<dbReference type="InterPro" id="IPR016164">
    <property type="entry name" value="FAD-linked_Oxase-like_C"/>
</dbReference>
<evidence type="ECO:0000256" key="1">
    <source>
        <dbReference type="ARBA" id="ARBA00001974"/>
    </source>
</evidence>
<name>A0A0K9F7L1_9BACI</name>
<feature type="domain" description="FAD-binding PCMH-type" evidence="8">
    <location>
        <begin position="39"/>
        <end position="216"/>
    </location>
</feature>
<dbReference type="PANTHER" id="PTHR11748">
    <property type="entry name" value="D-LACTATE DEHYDROGENASE"/>
    <property type="match status" value="1"/>
</dbReference>
<comment type="caution">
    <text evidence="9">The sequence shown here is derived from an EMBL/GenBank/DDBJ whole genome shotgun (WGS) entry which is preliminary data.</text>
</comment>
<dbReference type="PROSITE" id="PS51387">
    <property type="entry name" value="FAD_PCMH"/>
    <property type="match status" value="1"/>
</dbReference>
<dbReference type="Gene3D" id="1.10.45.10">
    <property type="entry name" value="Vanillyl-alcohol Oxidase, Chain A, domain 4"/>
    <property type="match status" value="1"/>
</dbReference>
<dbReference type="RefSeq" id="WP_049667540.1">
    <property type="nucleotide sequence ID" value="NZ_JBIVOC010000003.1"/>
</dbReference>
<dbReference type="SUPFAM" id="SSF55103">
    <property type="entry name" value="FAD-linked oxidases, C-terminal domain"/>
    <property type="match status" value="1"/>
</dbReference>
<accession>A0A0K9F7L1</accession>
<evidence type="ECO:0000256" key="4">
    <source>
        <dbReference type="ARBA" id="ARBA00022827"/>
    </source>
</evidence>
<evidence type="ECO:0000256" key="5">
    <source>
        <dbReference type="ARBA" id="ARBA00022946"/>
    </source>
</evidence>
<dbReference type="Gene3D" id="3.30.465.10">
    <property type="match status" value="1"/>
</dbReference>
<evidence type="ECO:0000256" key="3">
    <source>
        <dbReference type="ARBA" id="ARBA00022630"/>
    </source>
</evidence>
<gene>
    <name evidence="9" type="ORF">ACZ11_16040</name>
</gene>
<dbReference type="GO" id="GO:1903457">
    <property type="term" value="P:lactate catabolic process"/>
    <property type="evidence" value="ECO:0007669"/>
    <property type="project" value="TreeGrafter"/>
</dbReference>
<evidence type="ECO:0000313" key="9">
    <source>
        <dbReference type="EMBL" id="KMY30212.1"/>
    </source>
</evidence>
<protein>
    <recommendedName>
        <fullName evidence="7">D-lactate dehydrogenase (cytochrome)</fullName>
        <ecNumber evidence="7">1.1.2.4</ecNumber>
    </recommendedName>
</protein>
<proteinExistence type="inferred from homology"/>
<dbReference type="InterPro" id="IPR016169">
    <property type="entry name" value="FAD-bd_PCMH_sub2"/>
</dbReference>
<keyword evidence="3" id="KW-0285">Flavoprotein</keyword>
<dbReference type="GO" id="GO:0008720">
    <property type="term" value="F:D-lactate dehydrogenase (NAD+) activity"/>
    <property type="evidence" value="ECO:0007669"/>
    <property type="project" value="TreeGrafter"/>
</dbReference>
<dbReference type="Gene3D" id="3.30.70.2740">
    <property type="match status" value="1"/>
</dbReference>
<dbReference type="FunFam" id="3.30.70.2740:FF:000001">
    <property type="entry name" value="D-lactate dehydrogenase mitochondrial"/>
    <property type="match status" value="1"/>
</dbReference>
<dbReference type="InterPro" id="IPR036318">
    <property type="entry name" value="FAD-bd_PCMH-like_sf"/>
</dbReference>
<sequence length="459" mass="49381">MTVAVELIVNQLKKVLSEEQVSTNETVRQLHGKDESHHTMSLPDIVVFPRSTGDVSAILKIAHAERVPVVPFGVGSSLEGNAIPIANGISIDFSEMNAILEIRPDDLLVKVQPGVTRAQLNKELKKHGLQFTVDPGADATLGGMAATNASGTTAVRYGVMRDQVRDLEVVLADGSVIHTGSLAAKSSSGYHLNGLFIGSEGTLGCFTELTLQVYGIPEFVTAGRAVFTTVGDAVSAVTALLQAGISIGRVELVDEASIKQANIYNETSYDEKPTLFLEFHGNEAGMHADIEFAKEIFDDFGCLSVEFEHDNAARNKLWESRHSLAYAYIHAYPGKKLMSTDVCVPISMLAESVLYAREQLEDVGLAGGIVGHVGDGNFHALLMLDPNDAEEQAKANRFNEHIVHFALLRGGTCTGEHGVGIGKMKYQSTEHGTSLSVMKSIKAALDPHNIMNPGKIFNM</sequence>
<dbReference type="FunFam" id="3.30.465.10:FF:000016">
    <property type="entry name" value="probable D-lactate dehydrogenase, mitochondrial"/>
    <property type="match status" value="1"/>
</dbReference>
<evidence type="ECO:0000256" key="6">
    <source>
        <dbReference type="ARBA" id="ARBA00023002"/>
    </source>
</evidence>
<dbReference type="Pfam" id="PF02913">
    <property type="entry name" value="FAD-oxidase_C"/>
    <property type="match status" value="1"/>
</dbReference>
<dbReference type="GeneID" id="96599740"/>
<keyword evidence="6" id="KW-0560">Oxidoreductase</keyword>